<reference evidence="1 2" key="1">
    <citation type="submission" date="2016-10" db="EMBL/GenBank/DDBJ databases">
        <title>Genome sequence of the basidiomycete white-rot fungus Trametes pubescens.</title>
        <authorList>
            <person name="Makela M.R."/>
            <person name="Granchi Z."/>
            <person name="Peng M."/>
            <person name="De Vries R.P."/>
            <person name="Grigoriev I."/>
            <person name="Riley R."/>
            <person name="Hilden K."/>
        </authorList>
    </citation>
    <scope>NUCLEOTIDE SEQUENCE [LARGE SCALE GENOMIC DNA]</scope>
    <source>
        <strain evidence="1 2">FBCC735</strain>
    </source>
</reference>
<sequence>MDLIDPETAYYRVEFWALKEELETWRSKLLLGEEEDGHFRTCGDPETTVTVARGGYSVLIDGKTLDSGFLEGFSLQSTVSFATTGFKVHAMP</sequence>
<dbReference type="Proteomes" id="UP000184267">
    <property type="component" value="Unassembled WGS sequence"/>
</dbReference>
<name>A0A1M2W1Z2_TRAPU</name>
<organism evidence="1 2">
    <name type="scientific">Trametes pubescens</name>
    <name type="common">White-rot fungus</name>
    <dbReference type="NCBI Taxonomy" id="154538"/>
    <lineage>
        <taxon>Eukaryota</taxon>
        <taxon>Fungi</taxon>
        <taxon>Dikarya</taxon>
        <taxon>Basidiomycota</taxon>
        <taxon>Agaricomycotina</taxon>
        <taxon>Agaricomycetes</taxon>
        <taxon>Polyporales</taxon>
        <taxon>Polyporaceae</taxon>
        <taxon>Trametes</taxon>
    </lineage>
</organism>
<evidence type="ECO:0000313" key="1">
    <source>
        <dbReference type="EMBL" id="OJT13790.1"/>
    </source>
</evidence>
<keyword evidence="2" id="KW-1185">Reference proteome</keyword>
<evidence type="ECO:0000313" key="2">
    <source>
        <dbReference type="Proteomes" id="UP000184267"/>
    </source>
</evidence>
<protein>
    <submittedName>
        <fullName evidence="1">Uncharacterized protein</fullName>
    </submittedName>
</protein>
<proteinExistence type="predicted"/>
<accession>A0A1M2W1Z2</accession>
<dbReference type="AlphaFoldDB" id="A0A1M2W1Z2"/>
<dbReference type="EMBL" id="MNAD01000360">
    <property type="protein sequence ID" value="OJT13790.1"/>
    <property type="molecule type" value="Genomic_DNA"/>
</dbReference>
<gene>
    <name evidence="1" type="ORF">TRAPUB_9637</name>
</gene>
<comment type="caution">
    <text evidence="1">The sequence shown here is derived from an EMBL/GenBank/DDBJ whole genome shotgun (WGS) entry which is preliminary data.</text>
</comment>